<keyword evidence="1" id="KW-0472">Membrane</keyword>
<dbReference type="PANTHER" id="PTHR42852">
    <property type="entry name" value="THIOL:DISULFIDE INTERCHANGE PROTEIN DSBE"/>
    <property type="match status" value="1"/>
</dbReference>
<dbReference type="CDD" id="cd02966">
    <property type="entry name" value="TlpA_like_family"/>
    <property type="match status" value="1"/>
</dbReference>
<reference evidence="3 4" key="1">
    <citation type="submission" date="2018-02" db="EMBL/GenBank/DDBJ databases">
        <title>Genome sequences of Apibacter spp., gut symbionts of Asian honey bees.</title>
        <authorList>
            <person name="Kwong W.K."/>
            <person name="Steele M.I."/>
            <person name="Moran N.A."/>
        </authorList>
    </citation>
    <scope>NUCLEOTIDE SEQUENCE [LARGE SCALE GENOMIC DNA]</scope>
    <source>
        <strain evidence="4">wkB301</strain>
    </source>
</reference>
<evidence type="ECO:0000313" key="4">
    <source>
        <dbReference type="Proteomes" id="UP000238042"/>
    </source>
</evidence>
<accession>A0A2S8A823</accession>
<dbReference type="AlphaFoldDB" id="A0A2S8A823"/>
<dbReference type="Gene3D" id="3.40.30.10">
    <property type="entry name" value="Glutaredoxin"/>
    <property type="match status" value="1"/>
</dbReference>
<dbReference type="InterPro" id="IPR013766">
    <property type="entry name" value="Thioredoxin_domain"/>
</dbReference>
<dbReference type="PANTHER" id="PTHR42852:SF13">
    <property type="entry name" value="PROTEIN DIPZ"/>
    <property type="match status" value="1"/>
</dbReference>
<dbReference type="InterPro" id="IPR036249">
    <property type="entry name" value="Thioredoxin-like_sf"/>
</dbReference>
<organism evidence="3 4">
    <name type="scientific">Apibacter adventoris</name>
    <dbReference type="NCBI Taxonomy" id="1679466"/>
    <lineage>
        <taxon>Bacteria</taxon>
        <taxon>Pseudomonadati</taxon>
        <taxon>Bacteroidota</taxon>
        <taxon>Flavobacteriia</taxon>
        <taxon>Flavobacteriales</taxon>
        <taxon>Weeksellaceae</taxon>
        <taxon>Apibacter</taxon>
    </lineage>
</organism>
<gene>
    <name evidence="3" type="ORF">C4S77_09680</name>
</gene>
<dbReference type="GO" id="GO:0016491">
    <property type="term" value="F:oxidoreductase activity"/>
    <property type="evidence" value="ECO:0007669"/>
    <property type="project" value="InterPro"/>
</dbReference>
<evidence type="ECO:0000256" key="1">
    <source>
        <dbReference type="SAM" id="Phobius"/>
    </source>
</evidence>
<proteinExistence type="predicted"/>
<keyword evidence="4" id="KW-1185">Reference proteome</keyword>
<sequence>MKVRPVYILNFTLIIIILAVLFTPFRKLLEKIQSNDAQSEYFIPKTLSEKQYDIDLKGINTSDINLRAFKGKKIFLHFWGTWCPICVKEMPQIQKLYNEKGKKYQFVLIYMKEPKENVLRFLQENSYTFPVYDANSPIETSLLPTVFPTTFLIDEKGNITDKIEGEKDWSNLDF</sequence>
<dbReference type="SUPFAM" id="SSF52833">
    <property type="entry name" value="Thioredoxin-like"/>
    <property type="match status" value="1"/>
</dbReference>
<dbReference type="OrthoDB" id="9815205at2"/>
<evidence type="ECO:0000259" key="2">
    <source>
        <dbReference type="PROSITE" id="PS51352"/>
    </source>
</evidence>
<dbReference type="InterPro" id="IPR013740">
    <property type="entry name" value="Redoxin"/>
</dbReference>
<name>A0A2S8A823_9FLAO</name>
<dbReference type="RefSeq" id="WP_105247370.1">
    <property type="nucleotide sequence ID" value="NZ_PSZM01000045.1"/>
</dbReference>
<dbReference type="Proteomes" id="UP000238042">
    <property type="component" value="Unassembled WGS sequence"/>
</dbReference>
<keyword evidence="1" id="KW-1133">Transmembrane helix</keyword>
<dbReference type="PROSITE" id="PS51352">
    <property type="entry name" value="THIOREDOXIN_2"/>
    <property type="match status" value="1"/>
</dbReference>
<keyword evidence="1" id="KW-0812">Transmembrane</keyword>
<dbReference type="InterPro" id="IPR050553">
    <property type="entry name" value="Thioredoxin_ResA/DsbE_sf"/>
</dbReference>
<feature type="transmembrane region" description="Helical" evidence="1">
    <location>
        <begin position="6"/>
        <end position="25"/>
    </location>
</feature>
<evidence type="ECO:0000313" key="3">
    <source>
        <dbReference type="EMBL" id="PQL90719.1"/>
    </source>
</evidence>
<feature type="domain" description="Thioredoxin" evidence="2">
    <location>
        <begin position="45"/>
        <end position="174"/>
    </location>
</feature>
<dbReference type="Pfam" id="PF08534">
    <property type="entry name" value="Redoxin"/>
    <property type="match status" value="1"/>
</dbReference>
<dbReference type="EMBL" id="PSZM01000045">
    <property type="protein sequence ID" value="PQL90719.1"/>
    <property type="molecule type" value="Genomic_DNA"/>
</dbReference>
<comment type="caution">
    <text evidence="3">The sequence shown here is derived from an EMBL/GenBank/DDBJ whole genome shotgun (WGS) entry which is preliminary data.</text>
</comment>
<protein>
    <submittedName>
        <fullName evidence="3">TlpA family protein disulfide reductase</fullName>
    </submittedName>
</protein>